<organism evidence="16 17">
    <name type="scientific">Byssochlamys spectabilis (strain No. 5 / NBRC 109023)</name>
    <name type="common">Paecilomyces variotii</name>
    <dbReference type="NCBI Taxonomy" id="1356009"/>
    <lineage>
        <taxon>Eukaryota</taxon>
        <taxon>Fungi</taxon>
        <taxon>Dikarya</taxon>
        <taxon>Ascomycota</taxon>
        <taxon>Pezizomycotina</taxon>
        <taxon>Eurotiomycetes</taxon>
        <taxon>Eurotiomycetidae</taxon>
        <taxon>Eurotiales</taxon>
        <taxon>Thermoascaceae</taxon>
        <taxon>Paecilomyces</taxon>
    </lineage>
</organism>
<dbReference type="Pfam" id="PF03129">
    <property type="entry name" value="HGTP_anticodon"/>
    <property type="match status" value="1"/>
</dbReference>
<dbReference type="InterPro" id="IPR012675">
    <property type="entry name" value="Beta-grasp_dom_sf"/>
</dbReference>
<dbReference type="InterPro" id="IPR033728">
    <property type="entry name" value="ThrRS_core"/>
</dbReference>
<dbReference type="Pfam" id="PF02824">
    <property type="entry name" value="TGS"/>
    <property type="match status" value="1"/>
</dbReference>
<feature type="region of interest" description="Disordered" evidence="13">
    <location>
        <begin position="711"/>
        <end position="741"/>
    </location>
</feature>
<dbReference type="InterPro" id="IPR006195">
    <property type="entry name" value="aa-tRNA-synth_II"/>
</dbReference>
<dbReference type="PROSITE" id="PS51880">
    <property type="entry name" value="TGS"/>
    <property type="match status" value="1"/>
</dbReference>
<dbReference type="InterPro" id="IPR012676">
    <property type="entry name" value="TGS-like"/>
</dbReference>
<dbReference type="InterPro" id="IPR047246">
    <property type="entry name" value="ThrRS_anticodon"/>
</dbReference>
<dbReference type="HOGENOM" id="CLU_008554_0_2_1"/>
<dbReference type="FunFam" id="3.30.980.10:FF:000005">
    <property type="entry name" value="Threonyl-tRNA synthetase, mitochondrial"/>
    <property type="match status" value="1"/>
</dbReference>
<evidence type="ECO:0000313" key="17">
    <source>
        <dbReference type="Proteomes" id="UP000018001"/>
    </source>
</evidence>
<evidence type="ECO:0000256" key="9">
    <source>
        <dbReference type="ARBA" id="ARBA00023146"/>
    </source>
</evidence>
<comment type="catalytic activity">
    <reaction evidence="11">
        <text>tRNA(Thr) + L-threonine + ATP = L-threonyl-tRNA(Thr) + AMP + diphosphate + H(+)</text>
        <dbReference type="Rhea" id="RHEA:24624"/>
        <dbReference type="Rhea" id="RHEA-COMP:9670"/>
        <dbReference type="Rhea" id="RHEA-COMP:9704"/>
        <dbReference type="ChEBI" id="CHEBI:15378"/>
        <dbReference type="ChEBI" id="CHEBI:30616"/>
        <dbReference type="ChEBI" id="CHEBI:33019"/>
        <dbReference type="ChEBI" id="CHEBI:57926"/>
        <dbReference type="ChEBI" id="CHEBI:78442"/>
        <dbReference type="ChEBI" id="CHEBI:78534"/>
        <dbReference type="ChEBI" id="CHEBI:456215"/>
        <dbReference type="EC" id="6.1.1.3"/>
    </reaction>
</comment>
<sequence>MGLPQRTNPRSLELDTAPDFLAARNSLFANLKQTHDAWVTEQPRTQIEIKYQRENKPARSLIGTSWKTTPASIARQVSIRSELDRWIVARVNGQLWDIERPLEKDCVLELLDFDHPDGKKTFWESSAHILGNAAERRFGCLLNQGEARQDGFMHEWRMPESTGVGSTITKADYKPLHRLSHKIINKALLFERLEVKKEDLLEMFTYNKYKLHVINAMNDATGVVYRCGEYIDLCEGPLIHNTGKVKAFELVKNSSSYFNGDAANDSLQRIYGTSFPDKKALEDHKKWLEQAAQRDHRKIGREQELFFFHSTVSPGSAFFLPLGQVIYNTLMAYMREEYWKRGYQEVTTPNMFNSALWKTSGHWEHYSEDMFRFEVEKDEWALKPMNCPGHCVVFGHRERTYRELPLRISEFGILHRNELSGALTGLTRVRRFVQDDTHIFCMESQIEQEVKNVLDWLTMFYHRFFGFTFKVKLSTMPESHLGDLSTWQRAEAQLIKALDTLKAETGTSWELNPGDGAFYGPKIDITICDALQRDHQCASIQLDFQLPQQFNLEYRTDEQAVKADQKTPQNGIKKLPKTGNANGTVIDSARRNDTVDSLNGTISEDSIVEKDLSLLKAEEESVENDTEKINGGHDLASSPVDANTTHLEHRPEASPDLVDDRPTTTTKDNEENNNKEEKDTEKLNGGDEPTHIPASQVLDVSMAPQLEHQQAPHPDIVADHPTTTEATTKKDEGQEGQAHRRELTPGFARPVMIHRGLLGSFERFIAILCEHFAGKWPFWLSPRQIMVVPVTAVVNDYAVEVQSIFRQHNMRADVDISRSTMTKKIRTGQLHNYNFIFVLGRKERDSRSVNVRNRDDPTTHRRGDLVPVDKALEALGQLRDERQLSNLVSFI</sequence>
<keyword evidence="7" id="KW-0067">ATP-binding</keyword>
<dbReference type="GO" id="GO:0004829">
    <property type="term" value="F:threonine-tRNA ligase activity"/>
    <property type="evidence" value="ECO:0007669"/>
    <property type="project" value="UniProtKB-EC"/>
</dbReference>
<evidence type="ECO:0000256" key="8">
    <source>
        <dbReference type="ARBA" id="ARBA00022917"/>
    </source>
</evidence>
<keyword evidence="6" id="KW-0547">Nucleotide-binding</keyword>
<dbReference type="AlphaFoldDB" id="V5G8Y3"/>
<evidence type="ECO:0000256" key="6">
    <source>
        <dbReference type="ARBA" id="ARBA00022741"/>
    </source>
</evidence>
<protein>
    <recommendedName>
        <fullName evidence="12">Probable threonine--tRNA ligase, cytoplasmic</fullName>
        <ecNumber evidence="3">6.1.1.3</ecNumber>
    </recommendedName>
    <alternativeName>
        <fullName evidence="10">Threonyl-tRNA synthetase</fullName>
    </alternativeName>
</protein>
<evidence type="ECO:0000256" key="7">
    <source>
        <dbReference type="ARBA" id="ARBA00022840"/>
    </source>
</evidence>
<dbReference type="SUPFAM" id="SSF52954">
    <property type="entry name" value="Class II aaRS ABD-related"/>
    <property type="match status" value="1"/>
</dbReference>
<dbReference type="InterPro" id="IPR004095">
    <property type="entry name" value="TGS"/>
</dbReference>
<gene>
    <name evidence="16" type="ORF">PVAR5_7150</name>
</gene>
<dbReference type="PRINTS" id="PR01047">
    <property type="entry name" value="TRNASYNTHTHR"/>
</dbReference>
<dbReference type="GO" id="GO:0006435">
    <property type="term" value="P:threonyl-tRNA aminoacylation"/>
    <property type="evidence" value="ECO:0007669"/>
    <property type="project" value="InterPro"/>
</dbReference>
<dbReference type="InterPro" id="IPR018163">
    <property type="entry name" value="Thr/Ala-tRNA-synth_IIc_edit"/>
</dbReference>
<dbReference type="Pfam" id="PF00587">
    <property type="entry name" value="tRNA-synt_2b"/>
    <property type="match status" value="1"/>
</dbReference>
<evidence type="ECO:0000256" key="11">
    <source>
        <dbReference type="ARBA" id="ARBA00049515"/>
    </source>
</evidence>
<dbReference type="EMBL" id="BAUL01000247">
    <property type="protein sequence ID" value="GAD98456.1"/>
    <property type="molecule type" value="Genomic_DNA"/>
</dbReference>
<dbReference type="PANTHER" id="PTHR11451">
    <property type="entry name" value="THREONINE-TRNA LIGASE"/>
    <property type="match status" value="1"/>
</dbReference>
<dbReference type="FunFam" id="3.10.20.30:FF:000006">
    <property type="entry name" value="Threonine--tRNA ligase, cytoplasmic"/>
    <property type="match status" value="1"/>
</dbReference>
<keyword evidence="5 16" id="KW-0436">Ligase</keyword>
<dbReference type="CDD" id="cd00860">
    <property type="entry name" value="ThrRS_anticodon"/>
    <property type="match status" value="1"/>
</dbReference>
<reference evidence="17" key="1">
    <citation type="journal article" date="2014" name="Genome Announc.">
        <title>Draft genome sequence of the formaldehyde-resistant fungus Byssochlamys spectabilis No. 5 (anamorph Paecilomyces variotii No. 5) (NBRC109023).</title>
        <authorList>
            <person name="Oka T."/>
            <person name="Ekino K."/>
            <person name="Fukuda K."/>
            <person name="Nomura Y."/>
        </authorList>
    </citation>
    <scope>NUCLEOTIDE SEQUENCE [LARGE SCALE GENOMIC DNA]</scope>
    <source>
        <strain evidence="17">No. 5 / NBRC 109023</strain>
    </source>
</reference>
<dbReference type="SUPFAM" id="SSF81271">
    <property type="entry name" value="TGS-like"/>
    <property type="match status" value="1"/>
</dbReference>
<dbReference type="SUPFAM" id="SSF55681">
    <property type="entry name" value="Class II aaRS and biotin synthetases"/>
    <property type="match status" value="1"/>
</dbReference>
<dbReference type="Proteomes" id="UP000018001">
    <property type="component" value="Unassembled WGS sequence"/>
</dbReference>
<accession>V5G8Y3</accession>
<evidence type="ECO:0000256" key="10">
    <source>
        <dbReference type="ARBA" id="ARBA00031900"/>
    </source>
</evidence>
<keyword evidence="17" id="KW-1185">Reference proteome</keyword>
<evidence type="ECO:0000256" key="1">
    <source>
        <dbReference type="ARBA" id="ARBA00004496"/>
    </source>
</evidence>
<dbReference type="FunFam" id="3.30.930.10:FF:000019">
    <property type="entry name" value="Threonine--tRNA ligase"/>
    <property type="match status" value="1"/>
</dbReference>
<dbReference type="GO" id="GO:0005524">
    <property type="term" value="F:ATP binding"/>
    <property type="evidence" value="ECO:0007669"/>
    <property type="project" value="UniProtKB-KW"/>
</dbReference>
<dbReference type="SUPFAM" id="SSF55186">
    <property type="entry name" value="ThrRS/AlaRS common domain"/>
    <property type="match status" value="1"/>
</dbReference>
<dbReference type="PROSITE" id="PS50862">
    <property type="entry name" value="AA_TRNA_LIGASE_II"/>
    <property type="match status" value="1"/>
</dbReference>
<dbReference type="PANTHER" id="PTHR11451:SF46">
    <property type="entry name" value="THREONINE--TRNA LIGASE"/>
    <property type="match status" value="1"/>
</dbReference>
<proteinExistence type="inferred from homology"/>
<feature type="region of interest" description="Disordered" evidence="13">
    <location>
        <begin position="618"/>
        <end position="692"/>
    </location>
</feature>
<dbReference type="Gene3D" id="3.40.50.800">
    <property type="entry name" value="Anticodon-binding domain"/>
    <property type="match status" value="1"/>
</dbReference>
<evidence type="ECO:0000256" key="5">
    <source>
        <dbReference type="ARBA" id="ARBA00022598"/>
    </source>
</evidence>
<dbReference type="SMART" id="SM00863">
    <property type="entry name" value="tRNA_SAD"/>
    <property type="match status" value="1"/>
</dbReference>
<evidence type="ECO:0000256" key="4">
    <source>
        <dbReference type="ARBA" id="ARBA00022490"/>
    </source>
</evidence>
<feature type="domain" description="Aminoacyl-transfer RNA synthetases class-II family profile" evidence="14">
    <location>
        <begin position="295"/>
        <end position="777"/>
    </location>
</feature>
<dbReference type="Gene3D" id="3.30.980.10">
    <property type="entry name" value="Threonyl-trna Synthetase, Chain A, domain 2"/>
    <property type="match status" value="1"/>
</dbReference>
<dbReference type="InParanoid" id="V5G8Y3"/>
<dbReference type="CDD" id="cd01667">
    <property type="entry name" value="TGS_ThrRS"/>
    <property type="match status" value="1"/>
</dbReference>
<feature type="compositionally biased region" description="Basic and acidic residues" evidence="13">
    <location>
        <begin position="727"/>
        <end position="741"/>
    </location>
</feature>
<evidence type="ECO:0000259" key="14">
    <source>
        <dbReference type="PROSITE" id="PS50862"/>
    </source>
</evidence>
<comment type="similarity">
    <text evidence="2">Belongs to the class-II aminoacyl-tRNA synthetase family.</text>
</comment>
<dbReference type="GO" id="GO:0005739">
    <property type="term" value="C:mitochondrion"/>
    <property type="evidence" value="ECO:0007669"/>
    <property type="project" value="TreeGrafter"/>
</dbReference>
<evidence type="ECO:0000256" key="12">
    <source>
        <dbReference type="ARBA" id="ARBA00072369"/>
    </source>
</evidence>
<name>V5G8Y3_BYSSN</name>
<dbReference type="InterPro" id="IPR002320">
    <property type="entry name" value="Thr-tRNA-ligase_IIa"/>
</dbReference>
<dbReference type="InterPro" id="IPR002314">
    <property type="entry name" value="aa-tRNA-synt_IIb"/>
</dbReference>
<comment type="subcellular location">
    <subcellularLocation>
        <location evidence="1">Cytoplasm</location>
    </subcellularLocation>
</comment>
<comment type="caution">
    <text evidence="16">The sequence shown here is derived from an EMBL/GenBank/DDBJ whole genome shotgun (WGS) entry which is preliminary data.</text>
</comment>
<keyword evidence="9" id="KW-0030">Aminoacyl-tRNA synthetase</keyword>
<evidence type="ECO:0000259" key="15">
    <source>
        <dbReference type="PROSITE" id="PS51880"/>
    </source>
</evidence>
<dbReference type="EC" id="6.1.1.3" evidence="3"/>
<dbReference type="InterPro" id="IPR012947">
    <property type="entry name" value="tRNA_SAD"/>
</dbReference>
<dbReference type="Pfam" id="PF07973">
    <property type="entry name" value="tRNA_SAD"/>
    <property type="match status" value="1"/>
</dbReference>
<dbReference type="eggNOG" id="KOG1637">
    <property type="taxonomic scope" value="Eukaryota"/>
</dbReference>
<dbReference type="InterPro" id="IPR004154">
    <property type="entry name" value="Anticodon-bd"/>
</dbReference>
<dbReference type="Gene3D" id="3.10.20.30">
    <property type="match status" value="1"/>
</dbReference>
<evidence type="ECO:0000256" key="13">
    <source>
        <dbReference type="SAM" id="MobiDB-lite"/>
    </source>
</evidence>
<dbReference type="CDD" id="cd00771">
    <property type="entry name" value="ThrRS_core"/>
    <property type="match status" value="1"/>
</dbReference>
<evidence type="ECO:0000313" key="16">
    <source>
        <dbReference type="EMBL" id="GAD98456.1"/>
    </source>
</evidence>
<dbReference type="Gene3D" id="3.30.930.10">
    <property type="entry name" value="Bira Bifunctional Protein, Domain 2"/>
    <property type="match status" value="1"/>
</dbReference>
<feature type="region of interest" description="Disordered" evidence="13">
    <location>
        <begin position="560"/>
        <end position="588"/>
    </location>
</feature>
<feature type="compositionally biased region" description="Basic and acidic residues" evidence="13">
    <location>
        <begin position="646"/>
        <end position="690"/>
    </location>
</feature>
<dbReference type="InterPro" id="IPR045864">
    <property type="entry name" value="aa-tRNA-synth_II/BPL/LPL"/>
</dbReference>
<dbReference type="NCBIfam" id="TIGR00418">
    <property type="entry name" value="thrS"/>
    <property type="match status" value="1"/>
</dbReference>
<keyword evidence="4" id="KW-0963">Cytoplasm</keyword>
<feature type="compositionally biased region" description="Basic and acidic residues" evidence="13">
    <location>
        <begin position="618"/>
        <end position="631"/>
    </location>
</feature>
<dbReference type="OrthoDB" id="5423599at2759"/>
<evidence type="ECO:0000256" key="3">
    <source>
        <dbReference type="ARBA" id="ARBA00013163"/>
    </source>
</evidence>
<evidence type="ECO:0000256" key="2">
    <source>
        <dbReference type="ARBA" id="ARBA00008226"/>
    </source>
</evidence>
<keyword evidence="8" id="KW-0648">Protein biosynthesis</keyword>
<dbReference type="InterPro" id="IPR036621">
    <property type="entry name" value="Anticodon-bd_dom_sf"/>
</dbReference>
<feature type="domain" description="TGS" evidence="15">
    <location>
        <begin position="45"/>
        <end position="112"/>
    </location>
</feature>